<dbReference type="Proteomes" id="UP001556617">
    <property type="component" value="Unassembled WGS sequence"/>
</dbReference>
<dbReference type="NCBIfam" id="TIGR02432">
    <property type="entry name" value="lysidine_TilS_N"/>
    <property type="match status" value="1"/>
</dbReference>
<dbReference type="SUPFAM" id="SSF52402">
    <property type="entry name" value="Adenine nucleotide alpha hydrolases-like"/>
    <property type="match status" value="1"/>
</dbReference>
<evidence type="ECO:0000256" key="4">
    <source>
        <dbReference type="ARBA" id="ARBA00022694"/>
    </source>
</evidence>
<evidence type="ECO:0000256" key="6">
    <source>
        <dbReference type="ARBA" id="ARBA00022840"/>
    </source>
</evidence>
<dbReference type="InterPro" id="IPR014729">
    <property type="entry name" value="Rossmann-like_a/b/a_fold"/>
</dbReference>
<dbReference type="InterPro" id="IPR012094">
    <property type="entry name" value="tRNA_Ile_lys_synt"/>
</dbReference>
<dbReference type="CDD" id="cd01992">
    <property type="entry name" value="TilS_N"/>
    <property type="match status" value="1"/>
</dbReference>
<keyword evidence="3 8" id="KW-0436">Ligase</keyword>
<proteinExistence type="inferred from homology"/>
<evidence type="ECO:0000256" key="3">
    <source>
        <dbReference type="ARBA" id="ARBA00022598"/>
    </source>
</evidence>
<reference evidence="10 11" key="1">
    <citation type="submission" date="2024-07" db="EMBL/GenBank/DDBJ databases">
        <authorList>
            <person name="Yun M."/>
        </authorList>
    </citation>
    <scope>NUCLEOTIDE SEQUENCE [LARGE SCALE GENOMIC DNA]</scope>
    <source>
        <strain evidence="10 11">MS01</strain>
    </source>
</reference>
<keyword evidence="2 8" id="KW-0963">Cytoplasm</keyword>
<comment type="catalytic activity">
    <reaction evidence="7 8">
        <text>cytidine(34) in tRNA(Ile2) + L-lysine + ATP = lysidine(34) in tRNA(Ile2) + AMP + diphosphate + H(+)</text>
        <dbReference type="Rhea" id="RHEA:43744"/>
        <dbReference type="Rhea" id="RHEA-COMP:10625"/>
        <dbReference type="Rhea" id="RHEA-COMP:10670"/>
        <dbReference type="ChEBI" id="CHEBI:15378"/>
        <dbReference type="ChEBI" id="CHEBI:30616"/>
        <dbReference type="ChEBI" id="CHEBI:32551"/>
        <dbReference type="ChEBI" id="CHEBI:33019"/>
        <dbReference type="ChEBI" id="CHEBI:82748"/>
        <dbReference type="ChEBI" id="CHEBI:83665"/>
        <dbReference type="ChEBI" id="CHEBI:456215"/>
        <dbReference type="EC" id="6.3.4.19"/>
    </reaction>
</comment>
<keyword evidence="5 8" id="KW-0547">Nucleotide-binding</keyword>
<dbReference type="InterPro" id="IPR011063">
    <property type="entry name" value="TilS/TtcA_N"/>
</dbReference>
<evidence type="ECO:0000256" key="2">
    <source>
        <dbReference type="ARBA" id="ARBA00022490"/>
    </source>
</evidence>
<dbReference type="InterPro" id="IPR012795">
    <property type="entry name" value="tRNA_Ile_lys_synt_N"/>
</dbReference>
<dbReference type="SMART" id="SM00977">
    <property type="entry name" value="TilS_C"/>
    <property type="match status" value="1"/>
</dbReference>
<dbReference type="NCBIfam" id="TIGR02433">
    <property type="entry name" value="lysidine_TilS_C"/>
    <property type="match status" value="1"/>
</dbReference>
<name>A0ABV3S4C2_9LACO</name>
<dbReference type="Gene3D" id="3.40.50.620">
    <property type="entry name" value="HUPs"/>
    <property type="match status" value="1"/>
</dbReference>
<feature type="domain" description="Lysidine-tRNA(Ile) synthetase C-terminal" evidence="9">
    <location>
        <begin position="355"/>
        <end position="415"/>
    </location>
</feature>
<keyword evidence="4 8" id="KW-0819">tRNA processing</keyword>
<comment type="caution">
    <text evidence="10">The sequence shown here is derived from an EMBL/GenBank/DDBJ whole genome shotgun (WGS) entry which is preliminary data.</text>
</comment>
<dbReference type="EMBL" id="JBFPER010000001">
    <property type="protein sequence ID" value="MEX0381294.1"/>
    <property type="molecule type" value="Genomic_DNA"/>
</dbReference>
<dbReference type="GO" id="GO:0032267">
    <property type="term" value="F:tRNA(Ile)-lysidine synthase activity"/>
    <property type="evidence" value="ECO:0007669"/>
    <property type="project" value="UniProtKB-EC"/>
</dbReference>
<evidence type="ECO:0000313" key="11">
    <source>
        <dbReference type="Proteomes" id="UP001556617"/>
    </source>
</evidence>
<comment type="domain">
    <text evidence="8">The N-terminal region contains the highly conserved SGGXDS motif, predicted to be a P-loop motif involved in ATP binding.</text>
</comment>
<evidence type="ECO:0000256" key="5">
    <source>
        <dbReference type="ARBA" id="ARBA00022741"/>
    </source>
</evidence>
<dbReference type="InterPro" id="IPR012796">
    <property type="entry name" value="Lysidine-tRNA-synth_C"/>
</dbReference>
<keyword evidence="11" id="KW-1185">Reference proteome</keyword>
<evidence type="ECO:0000256" key="7">
    <source>
        <dbReference type="ARBA" id="ARBA00048539"/>
    </source>
</evidence>
<evidence type="ECO:0000313" key="10">
    <source>
        <dbReference type="EMBL" id="MEX0381294.1"/>
    </source>
</evidence>
<gene>
    <name evidence="8 10" type="primary">tilS</name>
    <name evidence="10" type="ORF">AB3K24_08020</name>
</gene>
<comment type="function">
    <text evidence="8">Ligates lysine onto the cytidine present at position 34 of the AUA codon-specific tRNA(Ile) that contains the anticodon CAU, in an ATP-dependent manner. Cytidine is converted to lysidine, thus changing the amino acid specificity of the tRNA from methionine to isoleucine.</text>
</comment>
<dbReference type="PANTHER" id="PTHR43033:SF1">
    <property type="entry name" value="TRNA(ILE)-LYSIDINE SYNTHASE-RELATED"/>
    <property type="match status" value="1"/>
</dbReference>
<dbReference type="EC" id="6.3.4.19" evidence="8"/>
<organism evidence="10 11">
    <name type="scientific">Leuconostoc aquikimchii</name>
    <dbReference type="NCBI Taxonomy" id="3236804"/>
    <lineage>
        <taxon>Bacteria</taxon>
        <taxon>Bacillati</taxon>
        <taxon>Bacillota</taxon>
        <taxon>Bacilli</taxon>
        <taxon>Lactobacillales</taxon>
        <taxon>Lactobacillaceae</taxon>
        <taxon>Leuconostoc</taxon>
    </lineage>
</organism>
<dbReference type="RefSeq" id="WP_367974965.1">
    <property type="nucleotide sequence ID" value="NZ_JBFPEQ010000001.1"/>
</dbReference>
<evidence type="ECO:0000259" key="9">
    <source>
        <dbReference type="SMART" id="SM00977"/>
    </source>
</evidence>
<protein>
    <recommendedName>
        <fullName evidence="8">tRNA(Ile)-lysidine synthase</fullName>
        <ecNumber evidence="8">6.3.4.19</ecNumber>
    </recommendedName>
    <alternativeName>
        <fullName evidence="8">tRNA(Ile)-2-lysyl-cytidine synthase</fullName>
    </alternativeName>
    <alternativeName>
        <fullName evidence="8">tRNA(Ile)-lysidine synthetase</fullName>
    </alternativeName>
</protein>
<dbReference type="HAMAP" id="MF_01161">
    <property type="entry name" value="tRNA_Ile_lys_synt"/>
    <property type="match status" value="1"/>
</dbReference>
<keyword evidence="6 8" id="KW-0067">ATP-binding</keyword>
<comment type="subcellular location">
    <subcellularLocation>
        <location evidence="1 8">Cytoplasm</location>
    </subcellularLocation>
</comment>
<dbReference type="Pfam" id="PF01171">
    <property type="entry name" value="ATP_bind_3"/>
    <property type="match status" value="1"/>
</dbReference>
<sequence>MIEKIQKQLQLYRWEATVIVAVSGGVDSVVLLHTLRQQLPDAKLVVAHVNYHLRDESDADENFVRQLANHYQATFEHTAWLDVPEHAVEKQAREFRYQFFDQLARKYQTKTVVVAHHADDQAETVLLKLIRGGQLTQLAGMSKQNQAIIRPFLLITKQELVAYAQNHNLNWREDKTNHDAMYTPRNFLRQIIIPKLKTINPQVVRHVNAFAQQIKKQDDLITAQVEIYVRIIENDWQRVPNIWREPTIKYYIQKKGIYRFKQAQIFQVMQLLNNDKKPTGVVQLSKNVNFIKSYQQIHLENRTKITNTLQVLPPIMLKLNQWQNFAKSTFLWTDFEPNSGDQSFSFNLAEVPTQLYLRPVKANDKLALIYGHKKLRRLAIDEKLSALERQNMQVLATQNDEVIAVKIRQHWRVNADFASKQDVKQYWFTCRIEEIQ</sequence>
<evidence type="ECO:0000256" key="1">
    <source>
        <dbReference type="ARBA" id="ARBA00004496"/>
    </source>
</evidence>
<accession>A0ABV3S4C2</accession>
<comment type="similarity">
    <text evidence="8">Belongs to the tRNA(Ile)-lysidine synthase family.</text>
</comment>
<dbReference type="PANTHER" id="PTHR43033">
    <property type="entry name" value="TRNA(ILE)-LYSIDINE SYNTHASE-RELATED"/>
    <property type="match status" value="1"/>
</dbReference>
<evidence type="ECO:0000256" key="8">
    <source>
        <dbReference type="HAMAP-Rule" id="MF_01161"/>
    </source>
</evidence>
<feature type="binding site" evidence="8">
    <location>
        <begin position="23"/>
        <end position="28"/>
    </location>
    <ligand>
        <name>ATP</name>
        <dbReference type="ChEBI" id="CHEBI:30616"/>
    </ligand>
</feature>